<dbReference type="PANTHER" id="PTHR34290:SF2">
    <property type="entry name" value="OS04G0668800 PROTEIN"/>
    <property type="match status" value="1"/>
</dbReference>
<dbReference type="PANTHER" id="PTHR34290">
    <property type="entry name" value="SI:CH73-390P7.2"/>
    <property type="match status" value="1"/>
</dbReference>
<name>A0ABQ6LWE0_9GAMM</name>
<evidence type="ECO:0000313" key="1">
    <source>
        <dbReference type="EMBL" id="GMG86347.1"/>
    </source>
</evidence>
<dbReference type="Pfam" id="PF04134">
    <property type="entry name" value="DCC1-like"/>
    <property type="match status" value="1"/>
</dbReference>
<keyword evidence="2" id="KW-1185">Reference proteome</keyword>
<evidence type="ECO:0000313" key="2">
    <source>
        <dbReference type="Proteomes" id="UP001224392"/>
    </source>
</evidence>
<reference evidence="1 2" key="1">
    <citation type="submission" date="2023-04" db="EMBL/GenBank/DDBJ databases">
        <title>Marinobulbifer ophiurae gen. nov., sp. Nov., isolate from tissue of brittle star Ophioplocus japonicus.</title>
        <authorList>
            <person name="Kawano K."/>
            <person name="Sawayama S."/>
            <person name="Nakagawa S."/>
        </authorList>
    </citation>
    <scope>NUCLEOTIDE SEQUENCE [LARGE SCALE GENOMIC DNA]</scope>
    <source>
        <strain evidence="1 2">NKW57</strain>
    </source>
</reference>
<dbReference type="InterPro" id="IPR044691">
    <property type="entry name" value="DCC1_Trx"/>
</dbReference>
<dbReference type="EMBL" id="BSYJ01000001">
    <property type="protein sequence ID" value="GMG86347.1"/>
    <property type="molecule type" value="Genomic_DNA"/>
</dbReference>
<protein>
    <submittedName>
        <fullName evidence="1">DUF393 domain-containing protein</fullName>
    </submittedName>
</protein>
<gene>
    <name evidence="1" type="ORF">MNKW57_06680</name>
</gene>
<dbReference type="Proteomes" id="UP001224392">
    <property type="component" value="Unassembled WGS sequence"/>
</dbReference>
<comment type="caution">
    <text evidence="1">The sequence shown here is derived from an EMBL/GenBank/DDBJ whole genome shotgun (WGS) entry which is preliminary data.</text>
</comment>
<proteinExistence type="predicted"/>
<organism evidence="1 2">
    <name type="scientific">Biformimicrobium ophioploci</name>
    <dbReference type="NCBI Taxonomy" id="3036711"/>
    <lineage>
        <taxon>Bacteria</taxon>
        <taxon>Pseudomonadati</taxon>
        <taxon>Pseudomonadota</taxon>
        <taxon>Gammaproteobacteria</taxon>
        <taxon>Cellvibrionales</taxon>
        <taxon>Microbulbiferaceae</taxon>
        <taxon>Biformimicrobium</taxon>
    </lineage>
</organism>
<accession>A0ABQ6LWE0</accession>
<dbReference type="InterPro" id="IPR007263">
    <property type="entry name" value="DCC1-like"/>
</dbReference>
<sequence>MFYDGRCPLCMKEIEHLRRWNSAGEVRFVDINSDTFREDYPQVDPDAAMAILHGQLPDGQIITGVDVTVEAWERVGKGHWVRWLRWPGIRRFSPALYRLFARHRHRLAGLLTGRQRCSSDDCHRDD</sequence>